<comment type="caution">
    <text evidence="2">The sequence shown here is derived from an EMBL/GenBank/DDBJ whole genome shotgun (WGS) entry which is preliminary data.</text>
</comment>
<accession>A0ABP5Z5T1</accession>
<sequence length="168" mass="18269">MLRGLVAGHGLLELDPEHEGAAVVPGLQVGHGGEQRDTPGRAGGLVAARGQAPQVWADRRRHGAEVALTREELPEGVADVDDLDLGRGGAACLERAVDHLAHEVRHLAPLTGEVAREVRLEPTEHPDSRAGGARAAGRHLRLRSRRRRRCPACPSRARYYSRQSHPWE</sequence>
<evidence type="ECO:0000256" key="1">
    <source>
        <dbReference type="SAM" id="MobiDB-lite"/>
    </source>
</evidence>
<reference evidence="3" key="1">
    <citation type="journal article" date="2019" name="Int. J. Syst. Evol. Microbiol.">
        <title>The Global Catalogue of Microorganisms (GCM) 10K type strain sequencing project: providing services to taxonomists for standard genome sequencing and annotation.</title>
        <authorList>
            <consortium name="The Broad Institute Genomics Platform"/>
            <consortium name="The Broad Institute Genome Sequencing Center for Infectious Disease"/>
            <person name="Wu L."/>
            <person name="Ma J."/>
        </authorList>
    </citation>
    <scope>NUCLEOTIDE SEQUENCE [LARGE SCALE GENOMIC DNA]</scope>
    <source>
        <strain evidence="3">JCM 16259</strain>
    </source>
</reference>
<gene>
    <name evidence="2" type="ORF">GCM10009858_33460</name>
</gene>
<dbReference type="Proteomes" id="UP001500730">
    <property type="component" value="Unassembled WGS sequence"/>
</dbReference>
<feature type="region of interest" description="Disordered" evidence="1">
    <location>
        <begin position="121"/>
        <end position="149"/>
    </location>
</feature>
<evidence type="ECO:0000313" key="3">
    <source>
        <dbReference type="Proteomes" id="UP001500730"/>
    </source>
</evidence>
<evidence type="ECO:0000313" key="2">
    <source>
        <dbReference type="EMBL" id="GAA2492791.1"/>
    </source>
</evidence>
<protein>
    <submittedName>
        <fullName evidence="2">Uncharacterized protein</fullName>
    </submittedName>
</protein>
<feature type="compositionally biased region" description="Basic residues" evidence="1">
    <location>
        <begin position="136"/>
        <end position="149"/>
    </location>
</feature>
<dbReference type="EMBL" id="BAAARE010000015">
    <property type="protein sequence ID" value="GAA2492791.1"/>
    <property type="molecule type" value="Genomic_DNA"/>
</dbReference>
<proteinExistence type="predicted"/>
<name>A0ABP5Z5T1_9MICO</name>
<organism evidence="2 3">
    <name type="scientific">Terrabacter carboxydivorans</name>
    <dbReference type="NCBI Taxonomy" id="619730"/>
    <lineage>
        <taxon>Bacteria</taxon>
        <taxon>Bacillati</taxon>
        <taxon>Actinomycetota</taxon>
        <taxon>Actinomycetes</taxon>
        <taxon>Micrococcales</taxon>
        <taxon>Intrasporangiaceae</taxon>
        <taxon>Terrabacter</taxon>
    </lineage>
</organism>
<keyword evidence="3" id="KW-1185">Reference proteome</keyword>